<protein>
    <submittedName>
        <fullName evidence="2">Uncharacterized protein</fullName>
    </submittedName>
</protein>
<keyword evidence="1" id="KW-0732">Signal</keyword>
<accession>A0AAE3EJ09</accession>
<dbReference type="Proteomes" id="UP001198163">
    <property type="component" value="Unassembled WGS sequence"/>
</dbReference>
<comment type="caution">
    <text evidence="2">The sequence shown here is derived from an EMBL/GenBank/DDBJ whole genome shotgun (WGS) entry which is preliminary data.</text>
</comment>
<keyword evidence="3" id="KW-1185">Reference proteome</keyword>
<proteinExistence type="predicted"/>
<dbReference type="AlphaFoldDB" id="A0AAE3EJ09"/>
<evidence type="ECO:0000256" key="1">
    <source>
        <dbReference type="SAM" id="SignalP"/>
    </source>
</evidence>
<organism evidence="2 3">
    <name type="scientific">Teretinema zuelzerae</name>
    <dbReference type="NCBI Taxonomy" id="156"/>
    <lineage>
        <taxon>Bacteria</taxon>
        <taxon>Pseudomonadati</taxon>
        <taxon>Spirochaetota</taxon>
        <taxon>Spirochaetia</taxon>
        <taxon>Spirochaetales</taxon>
        <taxon>Treponemataceae</taxon>
        <taxon>Teretinema</taxon>
    </lineage>
</organism>
<dbReference type="EMBL" id="JAINWA010000003">
    <property type="protein sequence ID" value="MCD1654666.1"/>
    <property type="molecule type" value="Genomic_DNA"/>
</dbReference>
<feature type="signal peptide" evidence="1">
    <location>
        <begin position="1"/>
        <end position="22"/>
    </location>
</feature>
<feature type="chain" id="PRO_5041925232" evidence="1">
    <location>
        <begin position="23"/>
        <end position="500"/>
    </location>
</feature>
<name>A0AAE3EJ09_9SPIR</name>
<gene>
    <name evidence="2" type="ORF">K7J14_08100</name>
</gene>
<evidence type="ECO:0000313" key="2">
    <source>
        <dbReference type="EMBL" id="MCD1654666.1"/>
    </source>
</evidence>
<dbReference type="RefSeq" id="WP_230755119.1">
    <property type="nucleotide sequence ID" value="NZ_JAINWA010000003.1"/>
</dbReference>
<sequence length="500" mass="56557">MNRFMILFCLVFGLAIAGAASAQTPEAVEYKIDEVVYHVDGSTRIHPLSRAVDIDTKKVFSGRSALDAYIDDLRILFSNQRVLESVDIQTVFGPKNDNGVIPVALHVNVVDTWNIIGMPYPKYDSNTGFQFKLKLKNYNFFGSMQELNSDIVYELSDDGKSSLGTNVEFAIPFAFMDYDLEWTNDFFMEFPMNEVPEFKYTTGLSFERSLGSYLLQFALDHTTAINPRSDDELLKDDPLYFTEKFSVGLPIVLAKLDYFGDVSWTPSMAFTTNWSPDGVHFEDLKGPAYSLSHSLSAGRVDWVGNFRKGASASISNSWGWNFHYNDGVRPDIQLELKGYSSFMDRLGLTSRIAFYQAFYDTTNDKIAEQLRGIANDRIDTDSAIMLNIDMPVRVMRVNFHEITGVSWTKYISYEMHASPFFDMALTRDSETGRLYNPADGWYSGGMELIVYPMKMRSIYGRIMAGFDIPEVLNNGGDTGARAERDDSAVRELFIGIGLHY</sequence>
<evidence type="ECO:0000313" key="3">
    <source>
        <dbReference type="Proteomes" id="UP001198163"/>
    </source>
</evidence>
<reference evidence="2" key="1">
    <citation type="submission" date="2021-08" db="EMBL/GenBank/DDBJ databases">
        <title>Comparative analyses of Brucepasteria parasyntrophica and Teretinema zuelzerae.</title>
        <authorList>
            <person name="Song Y."/>
            <person name="Brune A."/>
        </authorList>
    </citation>
    <scope>NUCLEOTIDE SEQUENCE</scope>
    <source>
        <strain evidence="2">DSM 1903</strain>
    </source>
</reference>